<evidence type="ECO:0000313" key="1">
    <source>
        <dbReference type="EMBL" id="MBB4247485.1"/>
    </source>
</evidence>
<comment type="caution">
    <text evidence="1">The sequence shown here is derived from an EMBL/GenBank/DDBJ whole genome shotgun (WGS) entry which is preliminary data.</text>
</comment>
<protein>
    <submittedName>
        <fullName evidence="1">Uncharacterized protein</fullName>
    </submittedName>
</protein>
<accession>A0A840G6I8</accession>
<keyword evidence="2" id="KW-1185">Reference proteome</keyword>
<dbReference type="Proteomes" id="UP000587070">
    <property type="component" value="Unassembled WGS sequence"/>
</dbReference>
<organism evidence="1 2">
    <name type="scientific">Rhodocyclus tenuis</name>
    <name type="common">Rhodospirillum tenue</name>
    <dbReference type="NCBI Taxonomy" id="1066"/>
    <lineage>
        <taxon>Bacteria</taxon>
        <taxon>Pseudomonadati</taxon>
        <taxon>Pseudomonadota</taxon>
        <taxon>Betaproteobacteria</taxon>
        <taxon>Rhodocyclales</taxon>
        <taxon>Rhodocyclaceae</taxon>
        <taxon>Rhodocyclus</taxon>
    </lineage>
</organism>
<sequence length="34" mass="3852">MINYAKILGLFLLAFLLNSVAPEILHHLDHFEGT</sequence>
<dbReference type="EMBL" id="JACIGE010000005">
    <property type="protein sequence ID" value="MBB4247485.1"/>
    <property type="molecule type" value="Genomic_DNA"/>
</dbReference>
<name>A0A840G6I8_RHOTE</name>
<reference evidence="1 2" key="1">
    <citation type="submission" date="2020-08" db="EMBL/GenBank/DDBJ databases">
        <title>Genome sequencing of Purple Non-Sulfur Bacteria from various extreme environments.</title>
        <authorList>
            <person name="Mayer M."/>
        </authorList>
    </citation>
    <scope>NUCLEOTIDE SEQUENCE [LARGE SCALE GENOMIC DNA]</scope>
    <source>
        <strain evidence="1 2">2761</strain>
    </source>
</reference>
<dbReference type="AlphaFoldDB" id="A0A840G6I8"/>
<proteinExistence type="predicted"/>
<evidence type="ECO:0000313" key="2">
    <source>
        <dbReference type="Proteomes" id="UP000587070"/>
    </source>
</evidence>
<gene>
    <name evidence="1" type="ORF">GGD90_001856</name>
</gene>
<feature type="non-terminal residue" evidence="1">
    <location>
        <position position="34"/>
    </location>
</feature>